<dbReference type="Proteomes" id="UP000688137">
    <property type="component" value="Unassembled WGS sequence"/>
</dbReference>
<evidence type="ECO:0000313" key="1">
    <source>
        <dbReference type="EMBL" id="CAD8059928.1"/>
    </source>
</evidence>
<dbReference type="AlphaFoldDB" id="A0A8S1KWX4"/>
<name>A0A8S1KWX4_PARPR</name>
<dbReference type="OMA" id="YEVVNWK"/>
<gene>
    <name evidence="1" type="ORF">PPRIM_AZ9-3.1.T0290255</name>
    <name evidence="2" type="ORF">PPRIM_AZ9-3.1.T0290256</name>
</gene>
<accession>A0A8S1KWX4</accession>
<reference evidence="2" key="1">
    <citation type="submission" date="2021-01" db="EMBL/GenBank/DDBJ databases">
        <authorList>
            <consortium name="Genoscope - CEA"/>
            <person name="William W."/>
        </authorList>
    </citation>
    <scope>NUCLEOTIDE SEQUENCE</scope>
</reference>
<comment type="caution">
    <text evidence="2">The sequence shown here is derived from an EMBL/GenBank/DDBJ whole genome shotgun (WGS) entry which is preliminary data.</text>
</comment>
<evidence type="ECO:0000313" key="3">
    <source>
        <dbReference type="Proteomes" id="UP000688137"/>
    </source>
</evidence>
<proteinExistence type="predicted"/>
<keyword evidence="3" id="KW-1185">Reference proteome</keyword>
<organism evidence="2 3">
    <name type="scientific">Paramecium primaurelia</name>
    <dbReference type="NCBI Taxonomy" id="5886"/>
    <lineage>
        <taxon>Eukaryota</taxon>
        <taxon>Sar</taxon>
        <taxon>Alveolata</taxon>
        <taxon>Ciliophora</taxon>
        <taxon>Intramacronucleata</taxon>
        <taxon>Oligohymenophorea</taxon>
        <taxon>Peniculida</taxon>
        <taxon>Parameciidae</taxon>
        <taxon>Paramecium</taxon>
    </lineage>
</organism>
<evidence type="ECO:0000313" key="2">
    <source>
        <dbReference type="EMBL" id="CAD8059929.1"/>
    </source>
</evidence>
<dbReference type="EMBL" id="CAJJDM010000028">
    <property type="protein sequence ID" value="CAD8059929.1"/>
    <property type="molecule type" value="Genomic_DNA"/>
</dbReference>
<protein>
    <submittedName>
        <fullName evidence="2">Uncharacterized protein</fullName>
    </submittedName>
</protein>
<sequence>MIRIQKCTGDEEIELEQDINIWFERMYTELSAKQQETKSRIDKYNIEIKPKTKNHKISFRDEINPQAGLVDIYVVVNWKTYNIKERDPIDDCFCQIS</sequence>
<dbReference type="EMBL" id="CAJJDM010000028">
    <property type="protein sequence ID" value="CAD8059928.1"/>
    <property type="molecule type" value="Genomic_DNA"/>
</dbReference>